<dbReference type="InterPro" id="IPR011991">
    <property type="entry name" value="ArsR-like_HTH"/>
</dbReference>
<dbReference type="InterPro" id="IPR001845">
    <property type="entry name" value="HTH_ArsR_DNA-bd_dom"/>
</dbReference>
<dbReference type="EMBL" id="BSUM01000005">
    <property type="protein sequence ID" value="GMA33791.1"/>
    <property type="molecule type" value="Genomic_DNA"/>
</dbReference>
<dbReference type="AlphaFoldDB" id="A0AA37XIB9"/>
<dbReference type="EMBL" id="BSUM01000004">
    <property type="protein sequence ID" value="GMA33728.1"/>
    <property type="molecule type" value="Genomic_DNA"/>
</dbReference>
<dbReference type="GO" id="GO:0003700">
    <property type="term" value="F:DNA-binding transcription factor activity"/>
    <property type="evidence" value="ECO:0007669"/>
    <property type="project" value="InterPro"/>
</dbReference>
<dbReference type="RefSeq" id="WP_284252927.1">
    <property type="nucleotide sequence ID" value="NZ_BSUM01000003.1"/>
</dbReference>
<comment type="caution">
    <text evidence="2">The sequence shown here is derived from an EMBL/GenBank/DDBJ whole genome shotgun (WGS) entry which is preliminary data.</text>
</comment>
<reference evidence="2" key="2">
    <citation type="submission" date="2023-02" db="EMBL/GenBank/DDBJ databases">
        <authorList>
            <person name="Sun Q."/>
            <person name="Mori K."/>
        </authorList>
    </citation>
    <scope>NUCLEOTIDE SEQUENCE</scope>
    <source>
        <strain evidence="2">NBRC 112290</strain>
    </source>
</reference>
<protein>
    <recommendedName>
        <fullName evidence="1">HTH arsR-type domain-containing protein</fullName>
    </recommendedName>
</protein>
<dbReference type="InterPro" id="IPR005471">
    <property type="entry name" value="Tscrpt_reg_IclR_N"/>
</dbReference>
<dbReference type="SUPFAM" id="SSF46785">
    <property type="entry name" value="Winged helix' DNA-binding domain"/>
    <property type="match status" value="1"/>
</dbReference>
<evidence type="ECO:0000313" key="2">
    <source>
        <dbReference type="EMBL" id="GMA33659.1"/>
    </source>
</evidence>
<feature type="domain" description="HTH arsR-type" evidence="1">
    <location>
        <begin position="16"/>
        <end position="102"/>
    </location>
</feature>
<keyword evidence="5" id="KW-1185">Reference proteome</keyword>
<name>A0AA37XIB9_9MICO</name>
<evidence type="ECO:0000313" key="5">
    <source>
        <dbReference type="Proteomes" id="UP001157161"/>
    </source>
</evidence>
<organism evidence="2 5">
    <name type="scientific">Litorihabitans aurantiacus</name>
    <dbReference type="NCBI Taxonomy" id="1930061"/>
    <lineage>
        <taxon>Bacteria</taxon>
        <taxon>Bacillati</taxon>
        <taxon>Actinomycetota</taxon>
        <taxon>Actinomycetes</taxon>
        <taxon>Micrococcales</taxon>
        <taxon>Beutenbergiaceae</taxon>
        <taxon>Litorihabitans</taxon>
    </lineage>
</organism>
<dbReference type="Proteomes" id="UP001157161">
    <property type="component" value="Unassembled WGS sequence"/>
</dbReference>
<dbReference type="GO" id="GO:0003677">
    <property type="term" value="F:DNA binding"/>
    <property type="evidence" value="ECO:0007669"/>
    <property type="project" value="InterPro"/>
</dbReference>
<dbReference type="Pfam" id="PF09339">
    <property type="entry name" value="HTH_IclR"/>
    <property type="match status" value="1"/>
</dbReference>
<dbReference type="CDD" id="cd00090">
    <property type="entry name" value="HTH_ARSR"/>
    <property type="match status" value="1"/>
</dbReference>
<dbReference type="SMART" id="SM00418">
    <property type="entry name" value="HTH_ARSR"/>
    <property type="match status" value="1"/>
</dbReference>
<reference evidence="2" key="1">
    <citation type="journal article" date="2014" name="Int. J. Syst. Evol. Microbiol.">
        <title>Complete genome sequence of Corynebacterium casei LMG S-19264T (=DSM 44701T), isolated from a smear-ripened cheese.</title>
        <authorList>
            <consortium name="US DOE Joint Genome Institute (JGI-PGF)"/>
            <person name="Walter F."/>
            <person name="Albersmeier A."/>
            <person name="Kalinowski J."/>
            <person name="Ruckert C."/>
        </authorList>
    </citation>
    <scope>NUCLEOTIDE SEQUENCE</scope>
    <source>
        <strain evidence="2">NBRC 112290</strain>
    </source>
</reference>
<dbReference type="InterPro" id="IPR036388">
    <property type="entry name" value="WH-like_DNA-bd_sf"/>
</dbReference>
<evidence type="ECO:0000313" key="3">
    <source>
        <dbReference type="EMBL" id="GMA33728.1"/>
    </source>
</evidence>
<dbReference type="EMBL" id="BSUM01000003">
    <property type="protein sequence ID" value="GMA33659.1"/>
    <property type="molecule type" value="Genomic_DNA"/>
</dbReference>
<sequence length="125" mass="13465">MPTLFLPPDMPEGAVRAVEVLGNRTKVELLHLLGQADEGLSMAELATALNTNKVSVRRNLIALEEQGLVTADVPPEQRMYQRTLVHWTINADRVRALGELLTAYALGGTGTASGTESKAEPETEA</sequence>
<accession>A0AA37XIB9</accession>
<dbReference type="InterPro" id="IPR036390">
    <property type="entry name" value="WH_DNA-bd_sf"/>
</dbReference>
<gene>
    <name evidence="2" type="ORF">GCM10025875_36510</name>
    <name evidence="3" type="ORF">GCM10025875_37200</name>
    <name evidence="4" type="ORF">GCM10025875_37830</name>
</gene>
<evidence type="ECO:0000313" key="4">
    <source>
        <dbReference type="EMBL" id="GMA33791.1"/>
    </source>
</evidence>
<evidence type="ECO:0000259" key="1">
    <source>
        <dbReference type="SMART" id="SM00418"/>
    </source>
</evidence>
<dbReference type="Gene3D" id="1.10.10.10">
    <property type="entry name" value="Winged helix-like DNA-binding domain superfamily/Winged helix DNA-binding domain"/>
    <property type="match status" value="1"/>
</dbReference>
<proteinExistence type="predicted"/>